<name>N9UYC7_CLOIN</name>
<dbReference type="Proteomes" id="UP000013051">
    <property type="component" value="Unassembled WGS sequence"/>
</dbReference>
<dbReference type="InterPro" id="IPR015947">
    <property type="entry name" value="PUA-like_sf"/>
</dbReference>
<dbReference type="AlphaFoldDB" id="N9UYC7"/>
<dbReference type="Gene3D" id="2.30.130.30">
    <property type="entry name" value="Hypothetical protein"/>
    <property type="match status" value="1"/>
</dbReference>
<dbReference type="InterPro" id="IPR039440">
    <property type="entry name" value="DUF3850"/>
</dbReference>
<feature type="domain" description="DUF3850" evidence="1">
    <location>
        <begin position="3"/>
        <end position="76"/>
    </location>
</feature>
<evidence type="ECO:0000313" key="2">
    <source>
        <dbReference type="EMBL" id="ENY83450.1"/>
    </source>
</evidence>
<accession>N9UYC7</accession>
<organism evidence="2 3">
    <name type="scientific">[Clostridium] innocuum 2959</name>
    <dbReference type="NCBI Taxonomy" id="999413"/>
    <lineage>
        <taxon>Bacteria</taxon>
        <taxon>Bacillati</taxon>
        <taxon>Bacillota</taxon>
        <taxon>Clostridia</taxon>
        <taxon>Eubacteriales</taxon>
        <taxon>Clostridiaceae</taxon>
        <taxon>Clostridium</taxon>
    </lineage>
</organism>
<dbReference type="PATRIC" id="fig|999413.4.peg.4986"/>
<evidence type="ECO:0000259" key="1">
    <source>
        <dbReference type="Pfam" id="PF12961"/>
    </source>
</evidence>
<protein>
    <recommendedName>
        <fullName evidence="1">DUF3850 domain-containing protein</fullName>
    </recommendedName>
</protein>
<dbReference type="eggNOG" id="ENOG5033C0M">
    <property type="taxonomic scope" value="Bacteria"/>
</dbReference>
<proteinExistence type="predicted"/>
<dbReference type="SUPFAM" id="SSF88697">
    <property type="entry name" value="PUA domain-like"/>
    <property type="match status" value="1"/>
</dbReference>
<dbReference type="HOGENOM" id="CLU_145949_1_0_9"/>
<gene>
    <name evidence="2" type="ORF">HMPREF1094_04677</name>
</gene>
<dbReference type="EMBL" id="AGYV01000016">
    <property type="protein sequence ID" value="ENY83450.1"/>
    <property type="molecule type" value="Genomic_DNA"/>
</dbReference>
<dbReference type="Pfam" id="PF12961">
    <property type="entry name" value="DUF3850"/>
    <property type="match status" value="1"/>
</dbReference>
<reference evidence="2 3" key="1">
    <citation type="submission" date="2013-01" db="EMBL/GenBank/DDBJ databases">
        <title>The Genome Sequence of Clostridium innocuum 2959.</title>
        <authorList>
            <consortium name="The Broad Institute Genome Sequencing Platform"/>
            <person name="Earl A."/>
            <person name="Ward D."/>
            <person name="Feldgarden M."/>
            <person name="Gevers D."/>
            <person name="Courvalin P."/>
            <person name="Lambert T."/>
            <person name="Walker B."/>
            <person name="Young S.K."/>
            <person name="Zeng Q."/>
            <person name="Gargeya S."/>
            <person name="Fitzgerald M."/>
            <person name="Haas B."/>
            <person name="Abouelleil A."/>
            <person name="Alvarado L."/>
            <person name="Arachchi H.M."/>
            <person name="Berlin A.M."/>
            <person name="Chapman S.B."/>
            <person name="Dewar J."/>
            <person name="Goldberg J."/>
            <person name="Griggs A."/>
            <person name="Gujja S."/>
            <person name="Hansen M."/>
            <person name="Howarth C."/>
            <person name="Imamovic A."/>
            <person name="Larimer J."/>
            <person name="McCowan C."/>
            <person name="Murphy C."/>
            <person name="Neiman D."/>
            <person name="Pearson M."/>
            <person name="Priest M."/>
            <person name="Roberts A."/>
            <person name="Saif S."/>
            <person name="Shea T."/>
            <person name="Sisk P."/>
            <person name="Sykes S."/>
            <person name="Wortman J."/>
            <person name="Nusbaum C."/>
            <person name="Birren B."/>
        </authorList>
    </citation>
    <scope>NUCLEOTIDE SEQUENCE [LARGE SCALE GENOMIC DNA]</scope>
    <source>
        <strain evidence="2 3">2959</strain>
    </source>
</reference>
<evidence type="ECO:0000313" key="3">
    <source>
        <dbReference type="Proteomes" id="UP000013051"/>
    </source>
</evidence>
<sequence length="87" mass="10265">MKVHHLKIKQVFFLAKLQGVKPFEIRKNDRDFQIGDMLVLHELDDYEKETGRTITQVINYVFEESEYLQKGYVIISGEMIGMQLSKD</sequence>
<comment type="caution">
    <text evidence="2">The sequence shown here is derived from an EMBL/GenBank/DDBJ whole genome shotgun (WGS) entry which is preliminary data.</text>
</comment>
<keyword evidence="3" id="KW-1185">Reference proteome</keyword>